<protein>
    <submittedName>
        <fullName evidence="2">Uncharacterized protein</fullName>
    </submittedName>
</protein>
<evidence type="ECO:0000313" key="2">
    <source>
        <dbReference type="EMBL" id="CZR58246.1"/>
    </source>
</evidence>
<dbReference type="AlphaFoldDB" id="A0A1L7WZQ8"/>
<sequence length="315" mass="34880">MHVLGPSTIRSLLSANATSLVNASALVTPSAPYTRFAEGQNNCQVIGNADVYGIGIRLNYYLQWAAIVVATWIAPKQVEPGRLNSHIVTISVYTNTFIGVAHGSLIVVEWWIVYFMTFVLTLGFVPVNTVLLKRPIYNLGFLGLLWSMIIFAACWLWFKGVDIDHKDGCMVKVFLFFFKVNVDNKKWRTIFEIGSVISCFVGTIFLLVSLFRVYIYAFRRKGDGRSEGESRDEKGSFYVKSGLTAFQLLFGAISILQIEMTMKINNVDVSASPLVSSGQLIPFVMGICTLVAVFAAGFKNMRRKENASSSGTLGS</sequence>
<feature type="transmembrane region" description="Helical" evidence="1">
    <location>
        <begin position="139"/>
        <end position="158"/>
    </location>
</feature>
<dbReference type="Proteomes" id="UP000184330">
    <property type="component" value="Unassembled WGS sequence"/>
</dbReference>
<proteinExistence type="predicted"/>
<feature type="transmembrane region" description="Helical" evidence="1">
    <location>
        <begin position="193"/>
        <end position="216"/>
    </location>
</feature>
<feature type="transmembrane region" description="Helical" evidence="1">
    <location>
        <begin position="278"/>
        <end position="298"/>
    </location>
</feature>
<dbReference type="EMBL" id="FJOG01000011">
    <property type="protein sequence ID" value="CZR58246.1"/>
    <property type="molecule type" value="Genomic_DNA"/>
</dbReference>
<keyword evidence="1" id="KW-0812">Transmembrane</keyword>
<keyword evidence="1" id="KW-0472">Membrane</keyword>
<keyword evidence="1" id="KW-1133">Transmembrane helix</keyword>
<evidence type="ECO:0000313" key="3">
    <source>
        <dbReference type="Proteomes" id="UP000184330"/>
    </source>
</evidence>
<evidence type="ECO:0000256" key="1">
    <source>
        <dbReference type="SAM" id="Phobius"/>
    </source>
</evidence>
<organism evidence="2 3">
    <name type="scientific">Phialocephala subalpina</name>
    <dbReference type="NCBI Taxonomy" id="576137"/>
    <lineage>
        <taxon>Eukaryota</taxon>
        <taxon>Fungi</taxon>
        <taxon>Dikarya</taxon>
        <taxon>Ascomycota</taxon>
        <taxon>Pezizomycotina</taxon>
        <taxon>Leotiomycetes</taxon>
        <taxon>Helotiales</taxon>
        <taxon>Mollisiaceae</taxon>
        <taxon>Phialocephala</taxon>
        <taxon>Phialocephala fortinii species complex</taxon>
    </lineage>
</organism>
<name>A0A1L7WZQ8_9HELO</name>
<dbReference type="OrthoDB" id="3945378at2759"/>
<reference evidence="2 3" key="1">
    <citation type="submission" date="2016-03" db="EMBL/GenBank/DDBJ databases">
        <authorList>
            <person name="Ploux O."/>
        </authorList>
    </citation>
    <scope>NUCLEOTIDE SEQUENCE [LARGE SCALE GENOMIC DNA]</scope>
    <source>
        <strain evidence="2 3">UAMH 11012</strain>
    </source>
</reference>
<accession>A0A1L7WZQ8</accession>
<feature type="transmembrane region" description="Helical" evidence="1">
    <location>
        <begin position="237"/>
        <end position="258"/>
    </location>
</feature>
<keyword evidence="3" id="KW-1185">Reference proteome</keyword>
<feature type="transmembrane region" description="Helical" evidence="1">
    <location>
        <begin position="111"/>
        <end position="132"/>
    </location>
</feature>
<gene>
    <name evidence="2" type="ORF">PAC_08137</name>
</gene>
<feature type="transmembrane region" description="Helical" evidence="1">
    <location>
        <begin position="87"/>
        <end position="105"/>
    </location>
</feature>